<name>A0A2J6RXL5_HYAVF</name>
<evidence type="ECO:0000313" key="2">
    <source>
        <dbReference type="EMBL" id="PMD43256.1"/>
    </source>
</evidence>
<dbReference type="EMBL" id="KZ613942">
    <property type="protein sequence ID" value="PMD43256.1"/>
    <property type="molecule type" value="Genomic_DNA"/>
</dbReference>
<sequence>MCLPYPNIRVSSTKHRAATSSRGKKETNMYNISSFLLPPQKLSIQVQYSTAYSNSKFQHSRPAKASTPQIRYDLNPSHTSRASPLYQSPDSIIQAVALHCTTLRTPLTRDNRPTCTRRLQQEGRRSALKISASIALAFARVGFNFRGPALLVIHQKEIISSCDKGSRKHDPVLPPGRDSRPRRIWVSGLLDRAAYLLADLDFRLELSSWR</sequence>
<dbReference type="Proteomes" id="UP000235786">
    <property type="component" value="Unassembled WGS sequence"/>
</dbReference>
<evidence type="ECO:0000313" key="3">
    <source>
        <dbReference type="Proteomes" id="UP000235786"/>
    </source>
</evidence>
<keyword evidence="3" id="KW-1185">Reference proteome</keyword>
<gene>
    <name evidence="2" type="ORF">L207DRAFT_292281</name>
</gene>
<proteinExistence type="predicted"/>
<reference evidence="2 3" key="1">
    <citation type="submission" date="2016-04" db="EMBL/GenBank/DDBJ databases">
        <title>A degradative enzymes factory behind the ericoid mycorrhizal symbiosis.</title>
        <authorList>
            <consortium name="DOE Joint Genome Institute"/>
            <person name="Martino E."/>
            <person name="Morin E."/>
            <person name="Grelet G."/>
            <person name="Kuo A."/>
            <person name="Kohler A."/>
            <person name="Daghino S."/>
            <person name="Barry K."/>
            <person name="Choi C."/>
            <person name="Cichocki N."/>
            <person name="Clum A."/>
            <person name="Copeland A."/>
            <person name="Hainaut M."/>
            <person name="Haridas S."/>
            <person name="Labutti K."/>
            <person name="Lindquist E."/>
            <person name="Lipzen A."/>
            <person name="Khouja H.-R."/>
            <person name="Murat C."/>
            <person name="Ohm R."/>
            <person name="Olson A."/>
            <person name="Spatafora J."/>
            <person name="Veneault-Fourrey C."/>
            <person name="Henrissat B."/>
            <person name="Grigoriev I."/>
            <person name="Martin F."/>
            <person name="Perotto S."/>
        </authorList>
    </citation>
    <scope>NUCLEOTIDE SEQUENCE [LARGE SCALE GENOMIC DNA]</scope>
    <source>
        <strain evidence="2 3">F</strain>
    </source>
</reference>
<feature type="region of interest" description="Disordered" evidence="1">
    <location>
        <begin position="59"/>
        <end position="81"/>
    </location>
</feature>
<accession>A0A2J6RXL5</accession>
<evidence type="ECO:0000256" key="1">
    <source>
        <dbReference type="SAM" id="MobiDB-lite"/>
    </source>
</evidence>
<protein>
    <submittedName>
        <fullName evidence="2">Uncharacterized protein</fullName>
    </submittedName>
</protein>
<dbReference type="AlphaFoldDB" id="A0A2J6RXL5"/>
<organism evidence="2 3">
    <name type="scientific">Hyaloscypha variabilis (strain UAMH 11265 / GT02V1 / F)</name>
    <name type="common">Meliniomyces variabilis</name>
    <dbReference type="NCBI Taxonomy" id="1149755"/>
    <lineage>
        <taxon>Eukaryota</taxon>
        <taxon>Fungi</taxon>
        <taxon>Dikarya</taxon>
        <taxon>Ascomycota</taxon>
        <taxon>Pezizomycotina</taxon>
        <taxon>Leotiomycetes</taxon>
        <taxon>Helotiales</taxon>
        <taxon>Hyaloscyphaceae</taxon>
        <taxon>Hyaloscypha</taxon>
        <taxon>Hyaloscypha variabilis</taxon>
    </lineage>
</organism>